<reference evidence="3" key="1">
    <citation type="journal article" date="2020" name="Nature">
        <title>Giant virus diversity and host interactions through global metagenomics.</title>
        <authorList>
            <person name="Schulz F."/>
            <person name="Roux S."/>
            <person name="Paez-Espino D."/>
            <person name="Jungbluth S."/>
            <person name="Walsh D.A."/>
            <person name="Denef V.J."/>
            <person name="McMahon K.D."/>
            <person name="Konstantinidis K.T."/>
            <person name="Eloe-Fadrosh E.A."/>
            <person name="Kyrpides N.C."/>
            <person name="Woyke T."/>
        </authorList>
    </citation>
    <scope>NUCLEOTIDE SEQUENCE</scope>
    <source>
        <strain evidence="3">GVMAG-S-ERX556106-38</strain>
    </source>
</reference>
<feature type="compositionally biased region" description="Polar residues" evidence="1">
    <location>
        <begin position="367"/>
        <end position="376"/>
    </location>
</feature>
<feature type="region of interest" description="Disordered" evidence="1">
    <location>
        <begin position="312"/>
        <end position="376"/>
    </location>
</feature>
<feature type="compositionally biased region" description="Acidic residues" evidence="1">
    <location>
        <begin position="325"/>
        <end position="349"/>
    </location>
</feature>
<name>A0A6C0FDA2_9ZZZZ</name>
<organism evidence="3">
    <name type="scientific">viral metagenome</name>
    <dbReference type="NCBI Taxonomy" id="1070528"/>
    <lineage>
        <taxon>unclassified sequences</taxon>
        <taxon>metagenomes</taxon>
        <taxon>organismal metagenomes</taxon>
    </lineage>
</organism>
<protein>
    <recommendedName>
        <fullName evidence="4">Cupin-like domain-containing protein</fullName>
    </recommendedName>
</protein>
<dbReference type="AlphaFoldDB" id="A0A6C0FDA2"/>
<dbReference type="EMBL" id="MN738832">
    <property type="protein sequence ID" value="QHT38539.1"/>
    <property type="molecule type" value="Genomic_DNA"/>
</dbReference>
<evidence type="ECO:0000256" key="2">
    <source>
        <dbReference type="SAM" id="Phobius"/>
    </source>
</evidence>
<evidence type="ECO:0000313" key="3">
    <source>
        <dbReference type="EMBL" id="QHT38539.1"/>
    </source>
</evidence>
<proteinExistence type="predicted"/>
<evidence type="ECO:0000256" key="1">
    <source>
        <dbReference type="SAM" id="MobiDB-lite"/>
    </source>
</evidence>
<keyword evidence="2" id="KW-0812">Transmembrane</keyword>
<keyword evidence="2" id="KW-0472">Membrane</keyword>
<feature type="transmembrane region" description="Helical" evidence="2">
    <location>
        <begin position="7"/>
        <end position="26"/>
    </location>
</feature>
<dbReference type="Gene3D" id="2.60.120.650">
    <property type="entry name" value="Cupin"/>
    <property type="match status" value="1"/>
</dbReference>
<keyword evidence="2" id="KW-1133">Transmembrane helix</keyword>
<accession>A0A6C0FDA2</accession>
<evidence type="ECO:0008006" key="4">
    <source>
        <dbReference type="Google" id="ProtNLM"/>
    </source>
</evidence>
<sequence>MYIDLHMNYLHIALTFIIVLFIYIHVQFQLTTSDEKDVYVLNDVVYIPMEEVFDLKQPVVFHTFFPENYDMLRAVNKHMIHNDYKNKDIQICDTTRTTYHTNVPSSFQSAISLFDKDVDSRYYTSNNDNFVKTCLSDTNSTNQTATNLRLLKKHHSILVPPLKSREKYDIIFGSDNTTTILQYSIMYRNFFTVTNGTLEIKMIHPSKVSDLTVNVKPDYYNMGFFTEPQVNVWDDNNKDKLETITTVVHEGQTICIPPYWLYSFKLIKDTFVWCASYNTYMTEMATLHHNMLHTMHKFTKPSVIIPDVLDKSETPAETPDTSNLNEDEDEDEDESNKEDINTDADENIDTETPSKLIEQKESVELIESNNQTDSDK</sequence>